<dbReference type="PROSITE" id="PS00134">
    <property type="entry name" value="TRYPSIN_HIS"/>
    <property type="match status" value="1"/>
</dbReference>
<keyword evidence="2" id="KW-0732">Signal</keyword>
<dbReference type="PANTHER" id="PTHR15462">
    <property type="entry name" value="SERINE PROTEASE"/>
    <property type="match status" value="1"/>
</dbReference>
<keyword evidence="4" id="KW-0645">Protease</keyword>
<dbReference type="InterPro" id="IPR001254">
    <property type="entry name" value="Trypsin_dom"/>
</dbReference>
<dbReference type="Gene3D" id="2.40.10.10">
    <property type="entry name" value="Trypsin-like serine proteases"/>
    <property type="match status" value="2"/>
</dbReference>
<dbReference type="SUPFAM" id="SSF50494">
    <property type="entry name" value="Trypsin-like serine proteases"/>
    <property type="match status" value="1"/>
</dbReference>
<evidence type="ECO:0000256" key="2">
    <source>
        <dbReference type="ARBA" id="ARBA00022729"/>
    </source>
</evidence>
<dbReference type="OrthoDB" id="10037376at2759"/>
<keyword evidence="5" id="KW-1185">Reference proteome</keyword>
<evidence type="ECO:0000313" key="4">
    <source>
        <dbReference type="EMBL" id="CAB3984436.1"/>
    </source>
</evidence>
<dbReference type="Pfam" id="PF00089">
    <property type="entry name" value="Trypsin"/>
    <property type="match status" value="1"/>
</dbReference>
<dbReference type="InterPro" id="IPR050966">
    <property type="entry name" value="Glutamyl_endopeptidase"/>
</dbReference>
<comment type="similarity">
    <text evidence="1">Belongs to the peptidase S1 family.</text>
</comment>
<sequence length="350" mass="40554">MAPTVRLTFSFFRMCRIGQFQRRSSRNETGHNMISLVGIFLFMYALVNTVSCRSFNENTFTNEEQGNDYNEQLDGDDAEFDWQLSTDNVDLYKILNRIDLEEIITFLKNASSDVGEAASVTRRQKRKATFGRDDRKQITTSLAEVMPYAASVRISTGCSGTLIGPRHVLTAAHCVYKGPRRKKVGFLHMSGKIRWRKVRKTYIPSKWHTSTANDHRTKYDYAVLELRRNHRRPYMTPVAFHRSQGSKLEFNGFPGDKKRNTMWHTRCFVYQNWKGYLINSCDVAPGMSGSGSYLFLNQKNYVVRGLVVASVYLRKGPKFYRFNVVNPLTKEKTRQVCTWMRAGRDCRSFK</sequence>
<proteinExistence type="inferred from homology"/>
<evidence type="ECO:0000313" key="5">
    <source>
        <dbReference type="Proteomes" id="UP001152795"/>
    </source>
</evidence>
<dbReference type="InterPro" id="IPR018114">
    <property type="entry name" value="TRYPSIN_HIS"/>
</dbReference>
<name>A0A7D9DFE8_PARCT</name>
<organism evidence="4 5">
    <name type="scientific">Paramuricea clavata</name>
    <name type="common">Red gorgonian</name>
    <name type="synonym">Violescent sea-whip</name>
    <dbReference type="NCBI Taxonomy" id="317549"/>
    <lineage>
        <taxon>Eukaryota</taxon>
        <taxon>Metazoa</taxon>
        <taxon>Cnidaria</taxon>
        <taxon>Anthozoa</taxon>
        <taxon>Octocorallia</taxon>
        <taxon>Malacalcyonacea</taxon>
        <taxon>Plexauridae</taxon>
        <taxon>Paramuricea</taxon>
    </lineage>
</organism>
<comment type="caution">
    <text evidence="4">The sequence shown here is derived from an EMBL/GenBank/DDBJ whole genome shotgun (WGS) entry which is preliminary data.</text>
</comment>
<dbReference type="PANTHER" id="PTHR15462:SF8">
    <property type="entry name" value="SERINE PROTEASE"/>
    <property type="match status" value="1"/>
</dbReference>
<feature type="domain" description="Peptidase S1" evidence="3">
    <location>
        <begin position="146"/>
        <end position="253"/>
    </location>
</feature>
<dbReference type="EMBL" id="CACRXK020000739">
    <property type="protein sequence ID" value="CAB3984436.1"/>
    <property type="molecule type" value="Genomic_DNA"/>
</dbReference>
<evidence type="ECO:0000259" key="3">
    <source>
        <dbReference type="Pfam" id="PF00089"/>
    </source>
</evidence>
<dbReference type="GO" id="GO:0004252">
    <property type="term" value="F:serine-type endopeptidase activity"/>
    <property type="evidence" value="ECO:0007669"/>
    <property type="project" value="InterPro"/>
</dbReference>
<dbReference type="InterPro" id="IPR009003">
    <property type="entry name" value="Peptidase_S1_PA"/>
</dbReference>
<protein>
    <submittedName>
        <fullName evidence="4">Serine protease 23-like</fullName>
    </submittedName>
</protein>
<dbReference type="GO" id="GO:0006508">
    <property type="term" value="P:proteolysis"/>
    <property type="evidence" value="ECO:0007669"/>
    <property type="project" value="UniProtKB-KW"/>
</dbReference>
<gene>
    <name evidence="4" type="ORF">PACLA_8A085799</name>
</gene>
<accession>A0A7D9DFE8</accession>
<dbReference type="AlphaFoldDB" id="A0A7D9DFE8"/>
<keyword evidence="4" id="KW-0378">Hydrolase</keyword>
<dbReference type="InterPro" id="IPR043504">
    <property type="entry name" value="Peptidase_S1_PA_chymotrypsin"/>
</dbReference>
<reference evidence="4" key="1">
    <citation type="submission" date="2020-04" db="EMBL/GenBank/DDBJ databases">
        <authorList>
            <person name="Alioto T."/>
            <person name="Alioto T."/>
            <person name="Gomez Garrido J."/>
        </authorList>
    </citation>
    <scope>NUCLEOTIDE SEQUENCE</scope>
    <source>
        <strain evidence="4">A484AB</strain>
    </source>
</reference>
<dbReference type="Proteomes" id="UP001152795">
    <property type="component" value="Unassembled WGS sequence"/>
</dbReference>
<evidence type="ECO:0000256" key="1">
    <source>
        <dbReference type="ARBA" id="ARBA00007664"/>
    </source>
</evidence>